<dbReference type="PROSITE" id="PS50048">
    <property type="entry name" value="ZN2_CY6_FUNGAL_2"/>
    <property type="match status" value="1"/>
</dbReference>
<evidence type="ECO:0000256" key="1">
    <source>
        <dbReference type="ARBA" id="ARBA00023242"/>
    </source>
</evidence>
<dbReference type="OrthoDB" id="3546279at2759"/>
<dbReference type="GO" id="GO:0008270">
    <property type="term" value="F:zinc ion binding"/>
    <property type="evidence" value="ECO:0007669"/>
    <property type="project" value="InterPro"/>
</dbReference>
<proteinExistence type="predicted"/>
<organism evidence="3 4">
    <name type="scientific">Viridothelium virens</name>
    <name type="common">Speckled blister lichen</name>
    <name type="synonym">Trypethelium virens</name>
    <dbReference type="NCBI Taxonomy" id="1048519"/>
    <lineage>
        <taxon>Eukaryota</taxon>
        <taxon>Fungi</taxon>
        <taxon>Dikarya</taxon>
        <taxon>Ascomycota</taxon>
        <taxon>Pezizomycotina</taxon>
        <taxon>Dothideomycetes</taxon>
        <taxon>Dothideomycetes incertae sedis</taxon>
        <taxon>Trypetheliales</taxon>
        <taxon>Trypetheliaceae</taxon>
        <taxon>Viridothelium</taxon>
    </lineage>
</organism>
<accession>A0A6A6H9M0</accession>
<dbReference type="InterPro" id="IPR036864">
    <property type="entry name" value="Zn2-C6_fun-type_DNA-bd_sf"/>
</dbReference>
<dbReference type="SMART" id="SM00066">
    <property type="entry name" value="GAL4"/>
    <property type="match status" value="1"/>
</dbReference>
<protein>
    <recommendedName>
        <fullName evidence="2">Zn(2)-C6 fungal-type domain-containing protein</fullName>
    </recommendedName>
</protein>
<dbReference type="AlphaFoldDB" id="A0A6A6H9M0"/>
<dbReference type="InterPro" id="IPR053157">
    <property type="entry name" value="Sterol_Uptake_Regulator"/>
</dbReference>
<sequence length="382" mass="42940">MPQLGSRKSRKGCKRCKQRRVKCDEQIPCTRCVQRNEECSFQQLTPSSSSDTAADPALPANSEEWILDLELMHHYTANLHWLGARENIVHLWRHYIPQQALKHPFLMHGLLALAALHVAYLRPVDSFKYLQSCDKHQAIALQRFRSILSSPIDPQLADALFALSATISLSSMARSCAAKETATMDMDAVAELFMLTKGIKNVIHLSYEQIKQGPLAEMLDQQAFAEGRNGHLPLSVLSRFAAIRSMMTTYGVDREALEHCQSALTELEEIYKYIAYFSPTVNIEIGGVSRWQVAVSMGYVRLIQALNPPALVILAYYAAAITAIRTAWYTQNWAEYVLRGASQALNGDMQHWLQWPMLQMQERMSELGVQSPGLGKASNDLS</sequence>
<evidence type="ECO:0000313" key="3">
    <source>
        <dbReference type="EMBL" id="KAF2234824.1"/>
    </source>
</evidence>
<keyword evidence="1" id="KW-0539">Nucleus</keyword>
<name>A0A6A6H9M0_VIRVR</name>
<dbReference type="PROSITE" id="PS00463">
    <property type="entry name" value="ZN2_CY6_FUNGAL_1"/>
    <property type="match status" value="1"/>
</dbReference>
<reference evidence="3" key="1">
    <citation type="journal article" date="2020" name="Stud. Mycol.">
        <title>101 Dothideomycetes genomes: a test case for predicting lifestyles and emergence of pathogens.</title>
        <authorList>
            <person name="Haridas S."/>
            <person name="Albert R."/>
            <person name="Binder M."/>
            <person name="Bloem J."/>
            <person name="Labutti K."/>
            <person name="Salamov A."/>
            <person name="Andreopoulos B."/>
            <person name="Baker S."/>
            <person name="Barry K."/>
            <person name="Bills G."/>
            <person name="Bluhm B."/>
            <person name="Cannon C."/>
            <person name="Castanera R."/>
            <person name="Culley D."/>
            <person name="Daum C."/>
            <person name="Ezra D."/>
            <person name="Gonzalez J."/>
            <person name="Henrissat B."/>
            <person name="Kuo A."/>
            <person name="Liang C."/>
            <person name="Lipzen A."/>
            <person name="Lutzoni F."/>
            <person name="Magnuson J."/>
            <person name="Mondo S."/>
            <person name="Nolan M."/>
            <person name="Ohm R."/>
            <person name="Pangilinan J."/>
            <person name="Park H.-J."/>
            <person name="Ramirez L."/>
            <person name="Alfaro M."/>
            <person name="Sun H."/>
            <person name="Tritt A."/>
            <person name="Yoshinaga Y."/>
            <person name="Zwiers L.-H."/>
            <person name="Turgeon B."/>
            <person name="Goodwin S."/>
            <person name="Spatafora J."/>
            <person name="Crous P."/>
            <person name="Grigoriev I."/>
        </authorList>
    </citation>
    <scope>NUCLEOTIDE SEQUENCE</scope>
    <source>
        <strain evidence="3">Tuck. ex Michener</strain>
    </source>
</reference>
<dbReference type="PANTHER" id="PTHR47784:SF5">
    <property type="entry name" value="STEROL UPTAKE CONTROL PROTEIN 2"/>
    <property type="match status" value="1"/>
</dbReference>
<evidence type="ECO:0000259" key="2">
    <source>
        <dbReference type="PROSITE" id="PS50048"/>
    </source>
</evidence>
<keyword evidence="4" id="KW-1185">Reference proteome</keyword>
<dbReference type="Gene3D" id="4.10.240.10">
    <property type="entry name" value="Zn(2)-C6 fungal-type DNA-binding domain"/>
    <property type="match status" value="1"/>
</dbReference>
<dbReference type="Proteomes" id="UP000800092">
    <property type="component" value="Unassembled WGS sequence"/>
</dbReference>
<dbReference type="CDD" id="cd00067">
    <property type="entry name" value="GAL4"/>
    <property type="match status" value="1"/>
</dbReference>
<dbReference type="EMBL" id="ML991795">
    <property type="protein sequence ID" value="KAF2234824.1"/>
    <property type="molecule type" value="Genomic_DNA"/>
</dbReference>
<dbReference type="InterPro" id="IPR001138">
    <property type="entry name" value="Zn2Cys6_DnaBD"/>
</dbReference>
<dbReference type="SUPFAM" id="SSF57701">
    <property type="entry name" value="Zn2/Cys6 DNA-binding domain"/>
    <property type="match status" value="1"/>
</dbReference>
<feature type="domain" description="Zn(2)-C6 fungal-type" evidence="2">
    <location>
        <begin position="12"/>
        <end position="41"/>
    </location>
</feature>
<dbReference type="PANTHER" id="PTHR47784">
    <property type="entry name" value="STEROL UPTAKE CONTROL PROTEIN 2"/>
    <property type="match status" value="1"/>
</dbReference>
<gene>
    <name evidence="3" type="ORF">EV356DRAFT_532376</name>
</gene>
<dbReference type="Pfam" id="PF00172">
    <property type="entry name" value="Zn_clus"/>
    <property type="match status" value="1"/>
</dbReference>
<dbReference type="GO" id="GO:0001228">
    <property type="term" value="F:DNA-binding transcription activator activity, RNA polymerase II-specific"/>
    <property type="evidence" value="ECO:0007669"/>
    <property type="project" value="TreeGrafter"/>
</dbReference>
<evidence type="ECO:0000313" key="4">
    <source>
        <dbReference type="Proteomes" id="UP000800092"/>
    </source>
</evidence>